<evidence type="ECO:0000313" key="3">
    <source>
        <dbReference type="EMBL" id="THH09832.1"/>
    </source>
</evidence>
<name>A0A4S4LDC9_9AGAM</name>
<feature type="transmembrane region" description="Helical" evidence="2">
    <location>
        <begin position="226"/>
        <end position="245"/>
    </location>
</feature>
<evidence type="ECO:0000256" key="1">
    <source>
        <dbReference type="SAM" id="MobiDB-lite"/>
    </source>
</evidence>
<feature type="region of interest" description="Disordered" evidence="1">
    <location>
        <begin position="26"/>
        <end position="64"/>
    </location>
</feature>
<dbReference type="Proteomes" id="UP000308199">
    <property type="component" value="Unassembled WGS sequence"/>
</dbReference>
<organism evidence="3 4">
    <name type="scientific">Phellinidium pouzarii</name>
    <dbReference type="NCBI Taxonomy" id="167371"/>
    <lineage>
        <taxon>Eukaryota</taxon>
        <taxon>Fungi</taxon>
        <taxon>Dikarya</taxon>
        <taxon>Basidiomycota</taxon>
        <taxon>Agaricomycotina</taxon>
        <taxon>Agaricomycetes</taxon>
        <taxon>Hymenochaetales</taxon>
        <taxon>Hymenochaetaceae</taxon>
        <taxon>Phellinidium</taxon>
    </lineage>
</organism>
<sequence>MAHNNIESDRRSAVSSFYGGRKSSVDMLQSDLNMRPPAGQASSRHERDDASSFYGSQRGPRGSADLLVNSQTAGYNRNSFFDVGRSAPVKGGRDEEDAAFLGARPGVRGDEEAGWDVFADFNNAGPRYSSAFVKYDEGYQQLPPDHVPRVHTPMKLEEDTATNASGAPVELVTVPALGAEWKKSEMEAMTKKGRRKQKDSNVVAKYRAWSRDQRGCCGKYGTRKQIAIGLFIICAIVAIVLAFTIPRVPSFSFNSSSPLQNGTAPPETIFSRSPANFSFAAKLDLEVSTTSNFLPLRFNHINAKVFDLGTNFQVGTGDLSTTVPARTFTEIFLPLNFTYIATNDTDITWNNWYNACRNSALNVNGSRPGLNFRLDLEVGIAGLIGNREISTQITNVECPFQLSITNG</sequence>
<keyword evidence="2" id="KW-0472">Membrane</keyword>
<proteinExistence type="predicted"/>
<dbReference type="AlphaFoldDB" id="A0A4S4LDC9"/>
<reference evidence="3 4" key="1">
    <citation type="submission" date="2019-02" db="EMBL/GenBank/DDBJ databases">
        <title>Genome sequencing of the rare red list fungi Phellinidium pouzarii.</title>
        <authorList>
            <person name="Buettner E."/>
            <person name="Kellner H."/>
        </authorList>
    </citation>
    <scope>NUCLEOTIDE SEQUENCE [LARGE SCALE GENOMIC DNA]</scope>
    <source>
        <strain evidence="3 4">DSM 108285</strain>
    </source>
</reference>
<protein>
    <submittedName>
        <fullName evidence="3">Uncharacterized protein</fullName>
    </submittedName>
</protein>
<feature type="region of interest" description="Disordered" evidence="1">
    <location>
        <begin position="1"/>
        <end position="20"/>
    </location>
</feature>
<keyword evidence="2" id="KW-1133">Transmembrane helix</keyword>
<dbReference type="OrthoDB" id="5582002at2759"/>
<gene>
    <name evidence="3" type="ORF">EW145_g1739</name>
</gene>
<keyword evidence="4" id="KW-1185">Reference proteome</keyword>
<keyword evidence="2" id="KW-0812">Transmembrane</keyword>
<accession>A0A4S4LDC9</accession>
<evidence type="ECO:0000256" key="2">
    <source>
        <dbReference type="SAM" id="Phobius"/>
    </source>
</evidence>
<evidence type="ECO:0000313" key="4">
    <source>
        <dbReference type="Proteomes" id="UP000308199"/>
    </source>
</evidence>
<dbReference type="EMBL" id="SGPK01000051">
    <property type="protein sequence ID" value="THH09832.1"/>
    <property type="molecule type" value="Genomic_DNA"/>
</dbReference>
<comment type="caution">
    <text evidence="3">The sequence shown here is derived from an EMBL/GenBank/DDBJ whole genome shotgun (WGS) entry which is preliminary data.</text>
</comment>
<feature type="compositionally biased region" description="Basic and acidic residues" evidence="1">
    <location>
        <begin position="1"/>
        <end position="12"/>
    </location>
</feature>